<dbReference type="InterPro" id="IPR036452">
    <property type="entry name" value="Ribo_hydro-like"/>
</dbReference>
<sequence length="306" mass="33023">MTVKPIILDVDTGVDDALAIAYAVRSPEIELLGLTTTFGNITVEEATRNSLVVLEKLGRSDVPVHEGSTRPLVRTKEAYPRHIHGEHGLGSATFSAPAKSKSPLGAVDFIIETVHSRKNEVTLVCVGPLTNLAHVVRRDPEIARLVGRVVIMGGAARRPGNVSEYAEANIFSDPEAADIVFRSGLPITLVGLDVTMQTLLPMSSLPAWREKDAELGGFFADMTEFYIRFYEDAYPGIGGCGLHDPLAIGVVVKPELVETEPMHLAVELAGEQLARTREVPGERPNVDVCVKVDASGFLAHFLGRVI</sequence>
<dbReference type="CDD" id="cd02650">
    <property type="entry name" value="nuc_hydro_CaPnhB"/>
    <property type="match status" value="1"/>
</dbReference>
<name>A0A4S4C9U0_9BACL</name>
<gene>
    <name evidence="4" type="ORF">E6C55_02405</name>
</gene>
<dbReference type="RefSeq" id="WP_136368173.1">
    <property type="nucleotide sequence ID" value="NZ_SSOB01000002.1"/>
</dbReference>
<dbReference type="GO" id="GO:0008477">
    <property type="term" value="F:purine nucleosidase activity"/>
    <property type="evidence" value="ECO:0007669"/>
    <property type="project" value="TreeGrafter"/>
</dbReference>
<keyword evidence="5" id="KW-1185">Reference proteome</keyword>
<evidence type="ECO:0000259" key="3">
    <source>
        <dbReference type="Pfam" id="PF01156"/>
    </source>
</evidence>
<reference evidence="4 5" key="1">
    <citation type="submission" date="2019-04" db="EMBL/GenBank/DDBJ databases">
        <title>Cohnella sp. nov. isolated from preserved vegetables.</title>
        <authorList>
            <person name="Lin S.-Y."/>
            <person name="Hung M.-H."/>
            <person name="Young C.-C."/>
        </authorList>
    </citation>
    <scope>NUCLEOTIDE SEQUENCE [LARGE SCALE GENOMIC DNA]</scope>
    <source>
        <strain evidence="4 5">CC-MHH1044</strain>
    </source>
</reference>
<keyword evidence="1 4" id="KW-0378">Hydrolase</keyword>
<accession>A0A4S4C9U0</accession>
<evidence type="ECO:0000313" key="5">
    <source>
        <dbReference type="Proteomes" id="UP000310636"/>
    </source>
</evidence>
<dbReference type="GO" id="GO:0005829">
    <property type="term" value="C:cytosol"/>
    <property type="evidence" value="ECO:0007669"/>
    <property type="project" value="TreeGrafter"/>
</dbReference>
<dbReference type="SUPFAM" id="SSF53590">
    <property type="entry name" value="Nucleoside hydrolase"/>
    <property type="match status" value="1"/>
</dbReference>
<protein>
    <submittedName>
        <fullName evidence="4">Nucleoside hydrolase</fullName>
    </submittedName>
</protein>
<evidence type="ECO:0000313" key="4">
    <source>
        <dbReference type="EMBL" id="THF84171.1"/>
    </source>
</evidence>
<evidence type="ECO:0000256" key="1">
    <source>
        <dbReference type="ARBA" id="ARBA00022801"/>
    </source>
</evidence>
<dbReference type="InterPro" id="IPR001910">
    <property type="entry name" value="Inosine/uridine_hydrolase_dom"/>
</dbReference>
<comment type="caution">
    <text evidence="4">The sequence shown here is derived from an EMBL/GenBank/DDBJ whole genome shotgun (WGS) entry which is preliminary data.</text>
</comment>
<dbReference type="PANTHER" id="PTHR12304">
    <property type="entry name" value="INOSINE-URIDINE PREFERRING NUCLEOSIDE HYDROLASE"/>
    <property type="match status" value="1"/>
</dbReference>
<dbReference type="Proteomes" id="UP000310636">
    <property type="component" value="Unassembled WGS sequence"/>
</dbReference>
<proteinExistence type="predicted"/>
<evidence type="ECO:0000256" key="2">
    <source>
        <dbReference type="ARBA" id="ARBA00023295"/>
    </source>
</evidence>
<dbReference type="PANTHER" id="PTHR12304:SF4">
    <property type="entry name" value="URIDINE NUCLEOSIDASE"/>
    <property type="match status" value="1"/>
</dbReference>
<dbReference type="AlphaFoldDB" id="A0A4S4C9U0"/>
<dbReference type="Pfam" id="PF01156">
    <property type="entry name" value="IU_nuc_hydro"/>
    <property type="match status" value="1"/>
</dbReference>
<dbReference type="InterPro" id="IPR023186">
    <property type="entry name" value="IUNH"/>
</dbReference>
<organism evidence="4 5">
    <name type="scientific">Cohnella fermenti</name>
    <dbReference type="NCBI Taxonomy" id="2565925"/>
    <lineage>
        <taxon>Bacteria</taxon>
        <taxon>Bacillati</taxon>
        <taxon>Bacillota</taxon>
        <taxon>Bacilli</taxon>
        <taxon>Bacillales</taxon>
        <taxon>Paenibacillaceae</taxon>
        <taxon>Cohnella</taxon>
    </lineage>
</organism>
<dbReference type="GO" id="GO:0006152">
    <property type="term" value="P:purine nucleoside catabolic process"/>
    <property type="evidence" value="ECO:0007669"/>
    <property type="project" value="TreeGrafter"/>
</dbReference>
<dbReference type="Gene3D" id="3.90.245.10">
    <property type="entry name" value="Ribonucleoside hydrolase-like"/>
    <property type="match status" value="1"/>
</dbReference>
<dbReference type="EMBL" id="SSOB01000002">
    <property type="protein sequence ID" value="THF84171.1"/>
    <property type="molecule type" value="Genomic_DNA"/>
</dbReference>
<keyword evidence="2" id="KW-0326">Glycosidase</keyword>
<feature type="domain" description="Inosine/uridine-preferring nucleoside hydrolase" evidence="3">
    <location>
        <begin position="6"/>
        <end position="298"/>
    </location>
</feature>
<dbReference type="OrthoDB" id="9797882at2"/>